<keyword evidence="2" id="KW-1185">Reference proteome</keyword>
<feature type="region of interest" description="Disordered" evidence="1">
    <location>
        <begin position="1"/>
        <end position="21"/>
    </location>
</feature>
<reference evidence="3" key="1">
    <citation type="submission" date="2025-08" db="UniProtKB">
        <authorList>
            <consortium name="RefSeq"/>
        </authorList>
    </citation>
    <scope>IDENTIFICATION</scope>
    <source>
        <tissue evidence="3">Whole sample</tissue>
    </source>
</reference>
<evidence type="ECO:0000313" key="3">
    <source>
        <dbReference type="RefSeq" id="XP_022302416.1"/>
    </source>
</evidence>
<gene>
    <name evidence="3" type="primary">LOC111110284</name>
</gene>
<dbReference type="GeneID" id="111110284"/>
<feature type="region of interest" description="Disordered" evidence="1">
    <location>
        <begin position="230"/>
        <end position="257"/>
    </location>
</feature>
<name>A0A8B8BHI5_CRAVI</name>
<dbReference type="RefSeq" id="XP_022302416.1">
    <property type="nucleotide sequence ID" value="XM_022446708.1"/>
</dbReference>
<evidence type="ECO:0000313" key="2">
    <source>
        <dbReference type="Proteomes" id="UP000694844"/>
    </source>
</evidence>
<dbReference type="KEGG" id="cvn:111110284"/>
<dbReference type="PANTHER" id="PTHR16155:SF19">
    <property type="entry name" value="DED DOMAIN-CONTAINING PROTEIN"/>
    <property type="match status" value="1"/>
</dbReference>
<evidence type="ECO:0000256" key="1">
    <source>
        <dbReference type="SAM" id="MobiDB-lite"/>
    </source>
</evidence>
<accession>A0A8B8BHI5</accession>
<dbReference type="OrthoDB" id="2337140at2759"/>
<proteinExistence type="predicted"/>
<protein>
    <submittedName>
        <fullName evidence="3">Uncharacterized protein LOC111110284</fullName>
    </submittedName>
</protein>
<organism evidence="2 3">
    <name type="scientific">Crassostrea virginica</name>
    <name type="common">Eastern oyster</name>
    <dbReference type="NCBI Taxonomy" id="6565"/>
    <lineage>
        <taxon>Eukaryota</taxon>
        <taxon>Metazoa</taxon>
        <taxon>Spiralia</taxon>
        <taxon>Lophotrochozoa</taxon>
        <taxon>Mollusca</taxon>
        <taxon>Bivalvia</taxon>
        <taxon>Autobranchia</taxon>
        <taxon>Pteriomorphia</taxon>
        <taxon>Ostreida</taxon>
        <taxon>Ostreoidea</taxon>
        <taxon>Ostreidae</taxon>
        <taxon>Crassostrea</taxon>
    </lineage>
</organism>
<sequence length="1672" mass="192755">MASKGAKSKGKTRSKKPVQQPAAAAFHINIENYIDIQNSQNIQVGDQNAIHMQENATRVLEHRKEFHLSRNDIAIAFVNAILCPDGSDPVEISLSELQRRVENQINLLKPKQNVSFETFAGLSIQNFIDRNKEWYEKLQNKHRITVRLLPKKIVEKKPLKVQGKGSESDRYSFSANEASDFDKVVTDYETASSHIERDQPASGYGDAVKEETSPYDVFVEKKSSELWRQKSKKRIRKKSSSDSGSPRSIGLCQNVSPGNYLQRKPKLLTRSSEKHFKQLLLNGESENVLIRTFEEYAKNPNDFALDIVSLWNTPKRELGEIVISLSSKLLQSEIDDDGTFQLHKALGNQKDNYSYLPCCEYQNFTLNGENYLQIEVSHIHNETMPILKIIQEGFGSSKELWCRCGPKRLLLTVDNPHISEVYSWFQKKSSEENKKRTSPRPEKIDNEQVMSHTSSWNSEITFFNSTEKFLEKVQMFKKGHFSLLAGDVRCKSKNLSAFSKLPLISVYDFDVQSRECGLLNANETNMIENRSLQVYTWKDNLPGLSENSTVWTFLLGRRDEPDSRMSDPNDIRLWSKNVSSKLQIHAEQIERFVNGYTVLTILILWPENEDLAGFMHKFIQICLDEYLEPSPKLILCMADEPKTETGKSYLNTLWREWNQHICLFKLSLDQICESIDSVMCQDLEIRKNEYTLPAFDGKCTLSPREASWLREDMELLYQENPYHKTSSDVDALSEERHQFYRGGSLHWFAWYDCGNDRVDVDRDLRNTISDILDTIIENNKCEILYLYHAPGSGGTTLAQRVLWDFHQKIPCAHVKLRTASPVVELVGKVELLHEKSHKPVLLMLDGEEESRVRHLMRLLTSRAIVIIFYIKQYPYPIRKEENLRTKVFLKSTVSSKEAKNLAMKYGDRCNGDQNKINTLNKLSRDVERKESHFLYEFGLAAFTHGFKGVEAYVKGYLRLWDNVDGKLKHWQKILGYLSLVYYYGQASLPCQFFQPLLHMKEDDVVDIEDFKHPMKDFVVVDKNEGRKGNIRICHHIIAQEILQQILGDPSEKFERGPNLSPSAKRSLESFCIDFIDYVSKRKQHTSGTIAHILARTFIFRDNQETSETAEQGRRKPRLSRIIIDITSKQPLFIERLNVLKRLTMAFPEDPNFIAHLGRFYAYYRPEDQQIAEECLQKALDLANEQTKGKRIEELDERWKLSLMHIYHMYGTIIQKEIAVYTGQAIDDVPIKKTKGMNVKNRVEYLIPLAERSCSYFGCCRECTPQGRENCCGYVGEINVRLQICDFIEKHFDVGNSKGIKGFLNTKSHDWQGVDFVRKSISIIDTLLMECYNVIDQNDMDPLIQRCVYWYNFIFHTNAIPLENVSHPEGPTTFRLRIAMKKLKCVNLSKIKDYTVLEHIQTGSDIDDIVSWYEEIFRKISSEGPIENKRALDRDYQEWLFAIRHSKCSTQHDLESVLLVVKQWEDQLKSPMSKFYSFIITSLIGFGSKKTSGKTECLLEAQRILKDDMKKAGKFLLKPKYPREWLGKDETGIRRLVSGTRFLSLNLSDREVVKSTMMSDLAVCKGTILQPNNKKGAGFISLDLGESLVQVTVFYIPNVCNLVGSHYGGQRVEFVIGFTVENGYEAFYVKLLEKYGCSHCSGSVEITQHETFAMCGMCGRKITKGDMNRISSD</sequence>
<dbReference type="Proteomes" id="UP000694844">
    <property type="component" value="Chromosome 8"/>
</dbReference>
<feature type="compositionally biased region" description="Basic residues" evidence="1">
    <location>
        <begin position="1"/>
        <end position="16"/>
    </location>
</feature>
<dbReference type="PANTHER" id="PTHR16155">
    <property type="entry name" value="DED DOMAIN-CONTAINING PROTEIN"/>
    <property type="match status" value="1"/>
</dbReference>
<dbReference type="GO" id="GO:0005737">
    <property type="term" value="C:cytoplasm"/>
    <property type="evidence" value="ECO:0007669"/>
    <property type="project" value="TreeGrafter"/>
</dbReference>